<feature type="region of interest" description="Disordered" evidence="1">
    <location>
        <begin position="81"/>
        <end position="116"/>
    </location>
</feature>
<keyword evidence="2" id="KW-0255">Endonuclease</keyword>
<dbReference type="Proteomes" id="UP001160499">
    <property type="component" value="Unassembled WGS sequence"/>
</dbReference>
<gene>
    <name evidence="2" type="ORF">M2283_001961</name>
</gene>
<dbReference type="RefSeq" id="WP_280875720.1">
    <property type="nucleotide sequence ID" value="NZ_JARXVH010000003.1"/>
</dbReference>
<proteinExistence type="predicted"/>
<keyword evidence="2" id="KW-0540">Nuclease</keyword>
<evidence type="ECO:0000313" key="3">
    <source>
        <dbReference type="Proteomes" id="UP001160499"/>
    </source>
</evidence>
<dbReference type="EMBL" id="JARXVH010000003">
    <property type="protein sequence ID" value="MDH6214678.1"/>
    <property type="molecule type" value="Genomic_DNA"/>
</dbReference>
<evidence type="ECO:0000313" key="2">
    <source>
        <dbReference type="EMBL" id="MDH6214678.1"/>
    </source>
</evidence>
<keyword evidence="2" id="KW-0378">Hydrolase</keyword>
<feature type="compositionally biased region" description="Basic and acidic residues" evidence="1">
    <location>
        <begin position="99"/>
        <end position="109"/>
    </location>
</feature>
<name>A0ABT6LEF1_9ACTN</name>
<reference evidence="2 3" key="1">
    <citation type="submission" date="2023-04" db="EMBL/GenBank/DDBJ databases">
        <title>Forest soil microbial communities from Buena Vista Peninsula, Colon Province, Panama.</title>
        <authorList>
            <person name="Bouskill N."/>
        </authorList>
    </citation>
    <scope>NUCLEOTIDE SEQUENCE [LARGE SCALE GENOMIC DNA]</scope>
    <source>
        <strain evidence="2 3">GGS1</strain>
    </source>
</reference>
<comment type="caution">
    <text evidence="2">The sequence shown here is derived from an EMBL/GenBank/DDBJ whole genome shotgun (WGS) entry which is preliminary data.</text>
</comment>
<accession>A0ABT6LEF1</accession>
<protein>
    <submittedName>
        <fullName evidence="2">5-methylcytosine-specific restriction endonuclease McrA</fullName>
    </submittedName>
</protein>
<keyword evidence="3" id="KW-1185">Reference proteome</keyword>
<dbReference type="GO" id="GO:0004519">
    <property type="term" value="F:endonuclease activity"/>
    <property type="evidence" value="ECO:0007669"/>
    <property type="project" value="UniProtKB-KW"/>
</dbReference>
<organism evidence="2 3">
    <name type="scientific">Streptomyces pseudovenezuelae</name>
    <dbReference type="NCBI Taxonomy" id="67350"/>
    <lineage>
        <taxon>Bacteria</taxon>
        <taxon>Bacillati</taxon>
        <taxon>Actinomycetota</taxon>
        <taxon>Actinomycetes</taxon>
        <taxon>Kitasatosporales</taxon>
        <taxon>Streptomycetaceae</taxon>
        <taxon>Streptomyces</taxon>
        <taxon>Streptomyces aurantiacus group</taxon>
    </lineage>
</organism>
<evidence type="ECO:0000256" key="1">
    <source>
        <dbReference type="SAM" id="MobiDB-lite"/>
    </source>
</evidence>
<sequence>MLTARRAEKGTSAYGKDWPRKRESFLYMNAWCVLCGQPSKVADHFPVSRKNLLKRGVTDPNAHEHLRALCVRCHNGETGRNQAGGVVAERRRQSQAQREWQHWTEKREAESEEPPF</sequence>